<gene>
    <name evidence="1" type="ORF">GCM10008957_33520</name>
</gene>
<evidence type="ECO:0000313" key="1">
    <source>
        <dbReference type="EMBL" id="GGR18044.1"/>
    </source>
</evidence>
<proteinExistence type="predicted"/>
<reference evidence="1" key="2">
    <citation type="submission" date="2020-09" db="EMBL/GenBank/DDBJ databases">
        <authorList>
            <person name="Sun Q."/>
            <person name="Ohkuma M."/>
        </authorList>
    </citation>
    <scope>NUCLEOTIDE SEQUENCE</scope>
    <source>
        <strain evidence="1">JCM 31311</strain>
    </source>
</reference>
<evidence type="ECO:0000313" key="2">
    <source>
        <dbReference type="Proteomes" id="UP000603865"/>
    </source>
</evidence>
<sequence length="276" mass="28423">MVVGGWSAFGTAHAAAVLSITPITWNVIGLDSNNVLAGPDTFPVGARICNTGSTAATGVTAQFFFDGGKTNPYINLLGLQQLNLGTLAAGATPPASSTIQGTPSNCVDAYFNVIVTRNAGAYSSRISDTATPTQRNTQQYHITATATGLGALSIPTPRELYVEKLISQGRNSVGSFVGPASVSVGQVAQYTLNASTATQGYEQLENFPVLPNSIFQIIDVKTTYAAPSGAVNSTTYADACGWENNPSSANYHNNGTCIGPANYTGGKASANARNAA</sequence>
<reference evidence="1" key="1">
    <citation type="journal article" date="2014" name="Int. J. Syst. Evol. Microbiol.">
        <title>Complete genome sequence of Corynebacterium casei LMG S-19264T (=DSM 44701T), isolated from a smear-ripened cheese.</title>
        <authorList>
            <consortium name="US DOE Joint Genome Institute (JGI-PGF)"/>
            <person name="Walter F."/>
            <person name="Albersmeier A."/>
            <person name="Kalinowski J."/>
            <person name="Ruckert C."/>
        </authorList>
    </citation>
    <scope>NUCLEOTIDE SEQUENCE</scope>
    <source>
        <strain evidence="1">JCM 31311</strain>
    </source>
</reference>
<protein>
    <submittedName>
        <fullName evidence="1">Uncharacterized protein</fullName>
    </submittedName>
</protein>
<organism evidence="1 2">
    <name type="scientific">Deinococcus ruber</name>
    <dbReference type="NCBI Taxonomy" id="1848197"/>
    <lineage>
        <taxon>Bacteria</taxon>
        <taxon>Thermotogati</taxon>
        <taxon>Deinococcota</taxon>
        <taxon>Deinococci</taxon>
        <taxon>Deinococcales</taxon>
        <taxon>Deinococcaceae</taxon>
        <taxon>Deinococcus</taxon>
    </lineage>
</organism>
<comment type="caution">
    <text evidence="1">The sequence shown here is derived from an EMBL/GenBank/DDBJ whole genome shotgun (WGS) entry which is preliminary data.</text>
</comment>
<dbReference type="EMBL" id="BMQL01000021">
    <property type="protein sequence ID" value="GGR18044.1"/>
    <property type="molecule type" value="Genomic_DNA"/>
</dbReference>
<dbReference type="AlphaFoldDB" id="A0A918CD01"/>
<dbReference type="Proteomes" id="UP000603865">
    <property type="component" value="Unassembled WGS sequence"/>
</dbReference>
<accession>A0A918CD01</accession>
<keyword evidence="2" id="KW-1185">Reference proteome</keyword>
<name>A0A918CD01_9DEIO</name>